<dbReference type="Gene3D" id="3.40.640.10">
    <property type="entry name" value="Type I PLP-dependent aspartate aminotransferase-like (Major domain)"/>
    <property type="match status" value="1"/>
</dbReference>
<comment type="caution">
    <text evidence="6">The sequence shown here is derived from an EMBL/GenBank/DDBJ whole genome shotgun (WGS) entry which is preliminary data.</text>
</comment>
<organism evidence="6 7">
    <name type="scientific">Shewanella septentrionalis</name>
    <dbReference type="NCBI Taxonomy" id="2952223"/>
    <lineage>
        <taxon>Bacteria</taxon>
        <taxon>Pseudomonadati</taxon>
        <taxon>Pseudomonadota</taxon>
        <taxon>Gammaproteobacteria</taxon>
        <taxon>Alteromonadales</taxon>
        <taxon>Shewanellaceae</taxon>
        <taxon>Shewanella</taxon>
    </lineage>
</organism>
<dbReference type="GO" id="GO:0000271">
    <property type="term" value="P:polysaccharide biosynthetic process"/>
    <property type="evidence" value="ECO:0007669"/>
    <property type="project" value="TreeGrafter"/>
</dbReference>
<dbReference type="GO" id="GO:0030170">
    <property type="term" value="F:pyridoxal phosphate binding"/>
    <property type="evidence" value="ECO:0007669"/>
    <property type="project" value="TreeGrafter"/>
</dbReference>
<dbReference type="Gene3D" id="3.90.1150.10">
    <property type="entry name" value="Aspartate Aminotransferase, domain 1"/>
    <property type="match status" value="1"/>
</dbReference>
<dbReference type="CDD" id="cd00616">
    <property type="entry name" value="AHBA_syn"/>
    <property type="match status" value="1"/>
</dbReference>
<evidence type="ECO:0000256" key="2">
    <source>
        <dbReference type="ARBA" id="ARBA00037999"/>
    </source>
</evidence>
<feature type="modified residue" description="N6-(pyridoxal phosphate)lysine" evidence="4">
    <location>
        <position position="186"/>
    </location>
</feature>
<dbReference type="RefSeq" id="WP_006081832.1">
    <property type="nucleotide sequence ID" value="NZ_JAMTCC010000014.1"/>
</dbReference>
<dbReference type="GO" id="GO:0008483">
    <property type="term" value="F:transaminase activity"/>
    <property type="evidence" value="ECO:0007669"/>
    <property type="project" value="UniProtKB-KW"/>
</dbReference>
<dbReference type="PIRSF" id="PIRSF000390">
    <property type="entry name" value="PLP_StrS"/>
    <property type="match status" value="1"/>
</dbReference>
<evidence type="ECO:0000313" key="7">
    <source>
        <dbReference type="Proteomes" id="UP001155604"/>
    </source>
</evidence>
<evidence type="ECO:0000313" key="6">
    <source>
        <dbReference type="EMBL" id="MCT7945697.1"/>
    </source>
</evidence>
<dbReference type="SUPFAM" id="SSF53383">
    <property type="entry name" value="PLP-dependent transferases"/>
    <property type="match status" value="1"/>
</dbReference>
<dbReference type="PANTHER" id="PTHR30244:SF34">
    <property type="entry name" value="DTDP-4-AMINO-4,6-DIDEOXYGALACTOSE TRANSAMINASE"/>
    <property type="match status" value="1"/>
</dbReference>
<name>A0A9X2WUC2_9GAMM</name>
<dbReference type="InterPro" id="IPR000653">
    <property type="entry name" value="DegT/StrS_aminotransferase"/>
</dbReference>
<evidence type="ECO:0000256" key="5">
    <source>
        <dbReference type="RuleBase" id="RU004508"/>
    </source>
</evidence>
<feature type="active site" description="Proton acceptor" evidence="3">
    <location>
        <position position="186"/>
    </location>
</feature>
<keyword evidence="6" id="KW-0032">Aminotransferase</keyword>
<gene>
    <name evidence="6" type="ORF">NE536_10000</name>
</gene>
<dbReference type="InterPro" id="IPR015424">
    <property type="entry name" value="PyrdxlP-dep_Trfase"/>
</dbReference>
<comment type="similarity">
    <text evidence="2 5">Belongs to the DegT/DnrJ/EryC1 family.</text>
</comment>
<keyword evidence="6" id="KW-0808">Transferase</keyword>
<keyword evidence="1 4" id="KW-0663">Pyridoxal phosphate</keyword>
<dbReference type="AlphaFoldDB" id="A0A9X2WUC2"/>
<dbReference type="Pfam" id="PF01041">
    <property type="entry name" value="DegT_DnrJ_EryC1"/>
    <property type="match status" value="1"/>
</dbReference>
<sequence length="396" mass="43662">MPGFELFGPEEKQEVADVMENGFTFRYNFDHMRNDRWKTRDMEQLLCEKMNVKHAHLLSSGTAALQTAMMAAGIGAGDEVIVPPFTFVASVEAIFMAGAIPIFAEIDETLCLSPEGIEAAITPRTKAINLVHMCGSMAKMDEIKAVCAKHNIKILEDACQAIGGSYKGQALGTIGDVGCYSFDSVKTITCGEGGAVITNNTEIYNNAHMFSDHGHDHIGKDRGAESHPIIGLNFRISEMNAALGLAQLRKLDTIIDIQRKNKKTIKDAMAAAIPEVTFRLIPDPEGDSAGFLTFMLPTEARTIEISKKLAENGVDGCFYWYVNNWHYLKNWKHIQELKASAALPITLIADRPDYTQVSVPKSDAIMSRTISMLIKLSWTDAQIAERIENIKKAFAQ</sequence>
<evidence type="ECO:0000256" key="3">
    <source>
        <dbReference type="PIRSR" id="PIRSR000390-1"/>
    </source>
</evidence>
<accession>A0A9X2WUC2</accession>
<evidence type="ECO:0000256" key="1">
    <source>
        <dbReference type="ARBA" id="ARBA00022898"/>
    </source>
</evidence>
<dbReference type="InterPro" id="IPR015422">
    <property type="entry name" value="PyrdxlP-dep_Trfase_small"/>
</dbReference>
<dbReference type="InterPro" id="IPR015421">
    <property type="entry name" value="PyrdxlP-dep_Trfase_major"/>
</dbReference>
<dbReference type="PANTHER" id="PTHR30244">
    <property type="entry name" value="TRANSAMINASE"/>
    <property type="match status" value="1"/>
</dbReference>
<proteinExistence type="inferred from homology"/>
<protein>
    <submittedName>
        <fullName evidence="6">DegT/DnrJ/EryC1/StrS family aminotransferase</fullName>
    </submittedName>
</protein>
<keyword evidence="7" id="KW-1185">Reference proteome</keyword>
<dbReference type="EMBL" id="JAMTCC010000014">
    <property type="protein sequence ID" value="MCT7945697.1"/>
    <property type="molecule type" value="Genomic_DNA"/>
</dbReference>
<dbReference type="Proteomes" id="UP001155604">
    <property type="component" value="Unassembled WGS sequence"/>
</dbReference>
<dbReference type="GeneID" id="11772586"/>
<reference evidence="6" key="1">
    <citation type="journal article" date="2023" name="Int. J. Syst. Evol. Microbiol.">
        <title>&lt;i&gt;Shewanella septentrionalis&lt;/i&gt; sp. nov. and &lt;i&gt;Shewanella holmiensis&lt;/i&gt; sp. nov., isolated from Baltic Sea water and sediments.</title>
        <authorList>
            <person name="Martin-Rodriguez A.J."/>
            <person name="Thorell K."/>
            <person name="Joffre E."/>
            <person name="Jensie-Markopoulos S."/>
            <person name="Moore E.R.B."/>
            <person name="Sjoling A."/>
        </authorList>
    </citation>
    <scope>NUCLEOTIDE SEQUENCE</scope>
    <source>
        <strain evidence="6">SP1W3</strain>
    </source>
</reference>
<evidence type="ECO:0000256" key="4">
    <source>
        <dbReference type="PIRSR" id="PIRSR000390-2"/>
    </source>
</evidence>